<gene>
    <name evidence="2" type="ORF">LEP1GSC179_1523</name>
</gene>
<dbReference type="CDD" id="cd06433">
    <property type="entry name" value="GT_2_WfgS_like"/>
    <property type="match status" value="1"/>
</dbReference>
<protein>
    <submittedName>
        <fullName evidence="2">Glycosyltransferase, group 2 family protein</fullName>
        <ecNumber evidence="2">2.4.-.-</ecNumber>
    </submittedName>
</protein>
<comment type="caution">
    <text evidence="2">The sequence shown here is derived from an EMBL/GenBank/DDBJ whole genome shotgun (WGS) entry which is preliminary data.</text>
</comment>
<organism evidence="2 3">
    <name type="scientific">Leptospira santarosai str. MOR084</name>
    <dbReference type="NCBI Taxonomy" id="1049984"/>
    <lineage>
        <taxon>Bacteria</taxon>
        <taxon>Pseudomonadati</taxon>
        <taxon>Spirochaetota</taxon>
        <taxon>Spirochaetia</taxon>
        <taxon>Leptospirales</taxon>
        <taxon>Leptospiraceae</taxon>
        <taxon>Leptospira</taxon>
    </lineage>
</organism>
<dbReference type="SUPFAM" id="SSF53448">
    <property type="entry name" value="Nucleotide-diphospho-sugar transferases"/>
    <property type="match status" value="1"/>
</dbReference>
<dbReference type="Proteomes" id="UP000006329">
    <property type="component" value="Unassembled WGS sequence"/>
</dbReference>
<keyword evidence="2" id="KW-0808">Transferase</keyword>
<accession>A0A0E2BTG8</accession>
<keyword evidence="3" id="KW-1185">Reference proteome</keyword>
<dbReference type="InterPro" id="IPR029044">
    <property type="entry name" value="Nucleotide-diphossugar_trans"/>
</dbReference>
<name>A0A0E2BTG8_9LEPT</name>
<keyword evidence="2" id="KW-0328">Glycosyltransferase</keyword>
<evidence type="ECO:0000259" key="1">
    <source>
        <dbReference type="Pfam" id="PF00535"/>
    </source>
</evidence>
<feature type="domain" description="Glycosyltransferase 2-like" evidence="1">
    <location>
        <begin position="9"/>
        <end position="109"/>
    </location>
</feature>
<sequence>MAEKKPKISIITINYNDCIGLEKTVLSVHNQTCLDQIEYIIIDAASKDGSMSVIQKYRDLFSFWLSEPDLGIYDGQNKGILNSKGEYILFLNSGDTFASENTLSEILSFELSSDLIYGDMFIESKDGGQRLGRQPPTMTLSHLLLDTIWHPACLIKRKLFERYGLYDLSFRIAADYEFWLKVFSSGVSTKYIPVVFSRFNLQGLSSAPQNQSFLFQERKRAQSIYFNRITLFLYRDLLRAIRFLFSLGRFFLRKILILLRVCFKA</sequence>
<proteinExistence type="predicted"/>
<evidence type="ECO:0000313" key="3">
    <source>
        <dbReference type="Proteomes" id="UP000006329"/>
    </source>
</evidence>
<dbReference type="GO" id="GO:0016758">
    <property type="term" value="F:hexosyltransferase activity"/>
    <property type="evidence" value="ECO:0007669"/>
    <property type="project" value="UniProtKB-ARBA"/>
</dbReference>
<dbReference type="PANTHER" id="PTHR22916">
    <property type="entry name" value="GLYCOSYLTRANSFERASE"/>
    <property type="match status" value="1"/>
</dbReference>
<dbReference type="InterPro" id="IPR001173">
    <property type="entry name" value="Glyco_trans_2-like"/>
</dbReference>
<dbReference type="RefSeq" id="WP_004484520.1">
    <property type="nucleotide sequence ID" value="NZ_AHON02000027.1"/>
</dbReference>
<dbReference type="Gene3D" id="3.90.550.10">
    <property type="entry name" value="Spore Coat Polysaccharide Biosynthesis Protein SpsA, Chain A"/>
    <property type="match status" value="1"/>
</dbReference>
<dbReference type="EMBL" id="AHON02000027">
    <property type="protein sequence ID" value="EKO34807.1"/>
    <property type="molecule type" value="Genomic_DNA"/>
</dbReference>
<dbReference type="EC" id="2.4.-.-" evidence="2"/>
<dbReference type="PANTHER" id="PTHR22916:SF67">
    <property type="entry name" value="COLANIC ACID BIOSYNTHESIS GLYCOSYL TRANSFERASE WCAE-RELATED"/>
    <property type="match status" value="1"/>
</dbReference>
<evidence type="ECO:0000313" key="2">
    <source>
        <dbReference type="EMBL" id="EKO34807.1"/>
    </source>
</evidence>
<dbReference type="Pfam" id="PF00535">
    <property type="entry name" value="Glycos_transf_2"/>
    <property type="match status" value="1"/>
</dbReference>
<reference evidence="2" key="1">
    <citation type="submission" date="2012-10" db="EMBL/GenBank/DDBJ databases">
        <authorList>
            <person name="Harkins D.M."/>
            <person name="Durkin A.S."/>
            <person name="Brinkac L.M."/>
            <person name="Haft D.H."/>
            <person name="Selengut J.D."/>
            <person name="Sanka R."/>
            <person name="DePew J."/>
            <person name="Purushe J."/>
            <person name="Matthias M.A."/>
            <person name="Vinetz J.M."/>
            <person name="Sutton G.G."/>
            <person name="Nierman W.C."/>
            <person name="Fouts D.E."/>
        </authorList>
    </citation>
    <scope>NUCLEOTIDE SEQUENCE [LARGE SCALE GENOMIC DNA]</scope>
    <source>
        <strain evidence="2">MOR084</strain>
    </source>
</reference>
<dbReference type="AlphaFoldDB" id="A0A0E2BTG8"/>